<organism evidence="1 2">
    <name type="scientific">Dulcicalothrix desertica PCC 7102</name>
    <dbReference type="NCBI Taxonomy" id="232991"/>
    <lineage>
        <taxon>Bacteria</taxon>
        <taxon>Bacillati</taxon>
        <taxon>Cyanobacteriota</taxon>
        <taxon>Cyanophyceae</taxon>
        <taxon>Nostocales</taxon>
        <taxon>Calotrichaceae</taxon>
        <taxon>Dulcicalothrix</taxon>
    </lineage>
</organism>
<dbReference type="EMBL" id="RSCL01000022">
    <property type="protein sequence ID" value="RUT00801.1"/>
    <property type="molecule type" value="Genomic_DNA"/>
</dbReference>
<comment type="caution">
    <text evidence="1">The sequence shown here is derived from an EMBL/GenBank/DDBJ whole genome shotgun (WGS) entry which is preliminary data.</text>
</comment>
<protein>
    <submittedName>
        <fullName evidence="1">Uncharacterized protein</fullName>
    </submittedName>
</protein>
<evidence type="ECO:0000313" key="1">
    <source>
        <dbReference type="EMBL" id="RUT00801.1"/>
    </source>
</evidence>
<dbReference type="Proteomes" id="UP000271624">
    <property type="component" value="Unassembled WGS sequence"/>
</dbReference>
<sequence>MVRKDFLTQFIDTLEGIRSRLINLRSSQVQQTVAYLKLAIDSLKAYEASNEQFIPKPPPKNITNNSKREFYQKSNLSSQSISHIKDGSIWVSEHYRNGVLVSGHWRKRSLKRKKKF</sequence>
<accession>A0A3S1AXG7</accession>
<dbReference type="AlphaFoldDB" id="A0A3S1AXG7"/>
<dbReference type="OrthoDB" id="9905576at2"/>
<proteinExistence type="predicted"/>
<gene>
    <name evidence="1" type="ORF">DSM106972_072100</name>
</gene>
<name>A0A3S1AXG7_9CYAN</name>
<dbReference type="RefSeq" id="WP_127085328.1">
    <property type="nucleotide sequence ID" value="NZ_RSCL01000022.1"/>
</dbReference>
<keyword evidence="2" id="KW-1185">Reference proteome</keyword>
<evidence type="ECO:0000313" key="2">
    <source>
        <dbReference type="Proteomes" id="UP000271624"/>
    </source>
</evidence>
<reference evidence="1" key="2">
    <citation type="journal article" date="2019" name="Genome Biol. Evol.">
        <title>Day and night: Metabolic profiles and evolutionary relationships of six axenic non-marine cyanobacteria.</title>
        <authorList>
            <person name="Will S.E."/>
            <person name="Henke P."/>
            <person name="Boedeker C."/>
            <person name="Huang S."/>
            <person name="Brinkmann H."/>
            <person name="Rohde M."/>
            <person name="Jarek M."/>
            <person name="Friedl T."/>
            <person name="Seufert S."/>
            <person name="Schumacher M."/>
            <person name="Overmann J."/>
            <person name="Neumann-Schaal M."/>
            <person name="Petersen J."/>
        </authorList>
    </citation>
    <scope>NUCLEOTIDE SEQUENCE [LARGE SCALE GENOMIC DNA]</scope>
    <source>
        <strain evidence="1">PCC 7102</strain>
    </source>
</reference>
<reference evidence="1" key="1">
    <citation type="submission" date="2018-12" db="EMBL/GenBank/DDBJ databases">
        <authorList>
            <person name="Will S."/>
            <person name="Neumann-Schaal M."/>
            <person name="Henke P."/>
        </authorList>
    </citation>
    <scope>NUCLEOTIDE SEQUENCE</scope>
    <source>
        <strain evidence="1">PCC 7102</strain>
    </source>
</reference>